<gene>
    <name evidence="3" type="ORF">COT75_05150</name>
</gene>
<dbReference type="Gene3D" id="3.20.20.70">
    <property type="entry name" value="Aldolase class I"/>
    <property type="match status" value="1"/>
</dbReference>
<dbReference type="Proteomes" id="UP000230093">
    <property type="component" value="Unassembled WGS sequence"/>
</dbReference>
<evidence type="ECO:0000313" key="4">
    <source>
        <dbReference type="Proteomes" id="UP000230093"/>
    </source>
</evidence>
<dbReference type="EMBL" id="PEZT01000028">
    <property type="protein sequence ID" value="PIS08836.1"/>
    <property type="molecule type" value="Genomic_DNA"/>
</dbReference>
<evidence type="ECO:0000256" key="1">
    <source>
        <dbReference type="ARBA" id="ARBA00022723"/>
    </source>
</evidence>
<dbReference type="AlphaFoldDB" id="A0A2H0W855"/>
<organism evidence="3 4">
    <name type="scientific">Candidatus Beckwithbacteria bacterium CG10_big_fil_rev_8_21_14_0_10_34_10</name>
    <dbReference type="NCBI Taxonomy" id="1974495"/>
    <lineage>
        <taxon>Bacteria</taxon>
        <taxon>Candidatus Beckwithiibacteriota</taxon>
    </lineage>
</organism>
<evidence type="ECO:0000256" key="2">
    <source>
        <dbReference type="ARBA" id="ARBA00023235"/>
    </source>
</evidence>
<proteinExistence type="predicted"/>
<dbReference type="InterPro" id="IPR000056">
    <property type="entry name" value="Ribul_P_3_epim-like"/>
</dbReference>
<evidence type="ECO:0000313" key="3">
    <source>
        <dbReference type="EMBL" id="PIS08836.1"/>
    </source>
</evidence>
<dbReference type="GO" id="GO:0046872">
    <property type="term" value="F:metal ion binding"/>
    <property type="evidence" value="ECO:0007669"/>
    <property type="project" value="UniProtKB-KW"/>
</dbReference>
<name>A0A2H0W855_9BACT</name>
<accession>A0A2H0W855</accession>
<keyword evidence="1" id="KW-0479">Metal-binding</keyword>
<dbReference type="InterPro" id="IPR013785">
    <property type="entry name" value="Aldolase_TIM"/>
</dbReference>
<evidence type="ECO:0008006" key="5">
    <source>
        <dbReference type="Google" id="ProtNLM"/>
    </source>
</evidence>
<sequence>MKVPDLVPTIFTTEVLEVEKRLKKALGLVSWLHLDLIDGLYISPASVSPSDLEKIKLLRGFKLGFHLMVKEPLSFIEKIMVLNPKRIISQIEAIDNQEDYVEVLKDKKIEAGLALDFGTGINLIKKEVFSKLDYILIMLYKAGWGGGKPSKERMDMVKSLKEYRDKNNFSFKIIVDGGINENNIKSCLDFGADILAVGDAIWKSDNIKEGIFKLRSIIHEN</sequence>
<dbReference type="GO" id="GO:0016857">
    <property type="term" value="F:racemase and epimerase activity, acting on carbohydrates and derivatives"/>
    <property type="evidence" value="ECO:0007669"/>
    <property type="project" value="InterPro"/>
</dbReference>
<keyword evidence="2" id="KW-0413">Isomerase</keyword>
<dbReference type="PANTHER" id="PTHR11749">
    <property type="entry name" value="RIBULOSE-5-PHOSPHATE-3-EPIMERASE"/>
    <property type="match status" value="1"/>
</dbReference>
<dbReference type="InterPro" id="IPR011060">
    <property type="entry name" value="RibuloseP-bd_barrel"/>
</dbReference>
<comment type="caution">
    <text evidence="3">The sequence shown here is derived from an EMBL/GenBank/DDBJ whole genome shotgun (WGS) entry which is preliminary data.</text>
</comment>
<dbReference type="GO" id="GO:0005975">
    <property type="term" value="P:carbohydrate metabolic process"/>
    <property type="evidence" value="ECO:0007669"/>
    <property type="project" value="InterPro"/>
</dbReference>
<protein>
    <recommendedName>
        <fullName evidence="5">Ribulose-phosphate 3-epimerase</fullName>
    </recommendedName>
</protein>
<dbReference type="SUPFAM" id="SSF51366">
    <property type="entry name" value="Ribulose-phoshate binding barrel"/>
    <property type="match status" value="1"/>
</dbReference>
<reference evidence="4" key="1">
    <citation type="submission" date="2017-09" db="EMBL/GenBank/DDBJ databases">
        <title>Depth-based differentiation of microbial function through sediment-hosted aquifers and enrichment of novel symbionts in the deep terrestrial subsurface.</title>
        <authorList>
            <person name="Probst A.J."/>
            <person name="Ladd B."/>
            <person name="Jarett J.K."/>
            <person name="Geller-Mcgrath D.E."/>
            <person name="Sieber C.M.K."/>
            <person name="Emerson J.B."/>
            <person name="Anantharaman K."/>
            <person name="Thomas B.C."/>
            <person name="Malmstrom R."/>
            <person name="Stieglmeier M."/>
            <person name="Klingl A."/>
            <person name="Woyke T."/>
            <person name="Ryan C.M."/>
            <person name="Banfield J.F."/>
        </authorList>
    </citation>
    <scope>NUCLEOTIDE SEQUENCE [LARGE SCALE GENOMIC DNA]</scope>
</reference>
<dbReference type="Pfam" id="PF00834">
    <property type="entry name" value="Ribul_P_3_epim"/>
    <property type="match status" value="1"/>
</dbReference>